<protein>
    <submittedName>
        <fullName evidence="2">Abortive infection family protein</fullName>
    </submittedName>
</protein>
<dbReference type="Proteomes" id="UP001600107">
    <property type="component" value="Unassembled WGS sequence"/>
</dbReference>
<dbReference type="EMBL" id="JBHZPY010000015">
    <property type="protein sequence ID" value="MFE3872507.1"/>
    <property type="molecule type" value="Genomic_DNA"/>
</dbReference>
<evidence type="ECO:0000313" key="3">
    <source>
        <dbReference type="Proteomes" id="UP001600107"/>
    </source>
</evidence>
<comment type="caution">
    <text evidence="2">The sequence shown here is derived from an EMBL/GenBank/DDBJ whole genome shotgun (WGS) entry which is preliminary data.</text>
</comment>
<reference evidence="2 3" key="1">
    <citation type="submission" date="2024-06" db="EMBL/GenBank/DDBJ databases">
        <title>Flavobacterium spp. isolated from glacier.</title>
        <authorList>
            <person name="Han D."/>
        </authorList>
    </citation>
    <scope>NUCLEOTIDE SEQUENCE [LARGE SCALE GENOMIC DNA]</scope>
    <source>
        <strain evidence="2 3">ZS1P70</strain>
    </source>
</reference>
<dbReference type="RefSeq" id="WP_379852817.1">
    <property type="nucleotide sequence ID" value="NZ_JBHZPY010000015.1"/>
</dbReference>
<evidence type="ECO:0000259" key="1">
    <source>
        <dbReference type="Pfam" id="PF14355"/>
    </source>
</evidence>
<gene>
    <name evidence="2" type="ORF">ACFX5F_14870</name>
</gene>
<dbReference type="Pfam" id="PF14355">
    <property type="entry name" value="Abi_C"/>
    <property type="match status" value="1"/>
</dbReference>
<keyword evidence="3" id="KW-1185">Reference proteome</keyword>
<feature type="domain" description="Abortive infection protein-like C-terminal" evidence="1">
    <location>
        <begin position="170"/>
        <end position="249"/>
    </location>
</feature>
<organism evidence="2 3">
    <name type="scientific">Flavobacterium zhoui</name>
    <dbReference type="NCBI Taxonomy" id="3230414"/>
    <lineage>
        <taxon>Bacteria</taxon>
        <taxon>Pseudomonadati</taxon>
        <taxon>Bacteroidota</taxon>
        <taxon>Flavobacteriia</taxon>
        <taxon>Flavobacteriales</taxon>
        <taxon>Flavobacteriaceae</taxon>
        <taxon>Flavobacterium</taxon>
    </lineage>
</organism>
<name>A0ABW6I931_9FLAO</name>
<evidence type="ECO:0000313" key="2">
    <source>
        <dbReference type="EMBL" id="MFE3872507.1"/>
    </source>
</evidence>
<dbReference type="InterPro" id="IPR026001">
    <property type="entry name" value="Abi-like_C"/>
</dbReference>
<accession>A0ABW6I931</accession>
<proteinExistence type="predicted"/>
<sequence length="262" mass="29938">MEKFKDHIYDWLIELEENKAAIFLNDCEIENNYIDTLFSMDSDIETYMSEVIVNVPLKLHRKLAEYSKETSAIESAISESAQSSGNYIRDISWRPYLKNEHNKESEKKTDEITKILTHEYVHIQIRLMNNSIINNPHLALGISKELIETCCKHILNEEGIELNKEWDVAKLVKETNKQIDLMPFQVENVELAKSSVAKILGGFSNIVHGITELRNSYGTGHGHSPEFVSLDKIYTKLAVAASSELAIFYLSLKQLKDQKSSS</sequence>